<dbReference type="InterPro" id="IPR003473">
    <property type="entry name" value="NadA"/>
</dbReference>
<keyword evidence="8" id="KW-0408">Iron</keyword>
<keyword evidence="5" id="KW-0662">Pyridine nucleotide biosynthesis</keyword>
<evidence type="ECO:0000256" key="2">
    <source>
        <dbReference type="ARBA" id="ARBA00005065"/>
    </source>
</evidence>
<evidence type="ECO:0000256" key="9">
    <source>
        <dbReference type="ARBA" id="ARBA00023014"/>
    </source>
</evidence>
<keyword evidence="12" id="KW-1185">Reference proteome</keyword>
<evidence type="ECO:0000256" key="6">
    <source>
        <dbReference type="ARBA" id="ARBA00022679"/>
    </source>
</evidence>
<dbReference type="AlphaFoldDB" id="A0A8E7B064"/>
<protein>
    <recommendedName>
        <fullName evidence="3 10">Quinolinate synthase</fullName>
        <ecNumber evidence="3 10">2.5.1.72</ecNumber>
    </recommendedName>
</protein>
<dbReference type="SUPFAM" id="SSF142754">
    <property type="entry name" value="NadA-like"/>
    <property type="match status" value="1"/>
</dbReference>
<dbReference type="KEGG" id="mrtj:KHC33_15430"/>
<comment type="pathway">
    <text evidence="2">Cofactor biosynthesis; NAD(+) biosynthesis; quinolinate from iminoaspartate: step 1/1.</text>
</comment>
<organism evidence="11 12">
    <name type="scientific">Methanospirillum purgamenti</name>
    <dbReference type="NCBI Taxonomy" id="2834276"/>
    <lineage>
        <taxon>Archaea</taxon>
        <taxon>Methanobacteriati</taxon>
        <taxon>Methanobacteriota</taxon>
        <taxon>Stenosarchaea group</taxon>
        <taxon>Methanomicrobia</taxon>
        <taxon>Methanomicrobiales</taxon>
        <taxon>Methanospirillaceae</taxon>
        <taxon>Methanospirillum</taxon>
    </lineage>
</organism>
<dbReference type="GO" id="GO:0008987">
    <property type="term" value="F:quinolinate synthetase A activity"/>
    <property type="evidence" value="ECO:0007669"/>
    <property type="project" value="UniProtKB-UniRule"/>
</dbReference>
<evidence type="ECO:0000313" key="11">
    <source>
        <dbReference type="EMBL" id="QVV88688.1"/>
    </source>
</evidence>
<evidence type="ECO:0000256" key="7">
    <source>
        <dbReference type="ARBA" id="ARBA00022723"/>
    </source>
</evidence>
<dbReference type="UniPathway" id="UPA00253">
    <property type="reaction ID" value="UER00327"/>
</dbReference>
<dbReference type="GO" id="GO:0051539">
    <property type="term" value="F:4 iron, 4 sulfur cluster binding"/>
    <property type="evidence" value="ECO:0007669"/>
    <property type="project" value="UniProtKB-KW"/>
</dbReference>
<dbReference type="InterPro" id="IPR036094">
    <property type="entry name" value="NadA_sf"/>
</dbReference>
<evidence type="ECO:0000313" key="12">
    <source>
        <dbReference type="Proteomes" id="UP000680656"/>
    </source>
</evidence>
<dbReference type="PANTHER" id="PTHR30573:SF0">
    <property type="entry name" value="QUINOLINATE SYNTHASE, CHLOROPLASTIC"/>
    <property type="match status" value="1"/>
</dbReference>
<dbReference type="GO" id="GO:0046872">
    <property type="term" value="F:metal ion binding"/>
    <property type="evidence" value="ECO:0007669"/>
    <property type="project" value="UniProtKB-KW"/>
</dbReference>
<evidence type="ECO:0000256" key="10">
    <source>
        <dbReference type="NCBIfam" id="TIGR00550"/>
    </source>
</evidence>
<keyword evidence="6 11" id="KW-0808">Transferase</keyword>
<evidence type="ECO:0000256" key="3">
    <source>
        <dbReference type="ARBA" id="ARBA00012669"/>
    </source>
</evidence>
<evidence type="ECO:0000256" key="4">
    <source>
        <dbReference type="ARBA" id="ARBA00022485"/>
    </source>
</evidence>
<comment type="cofactor">
    <cofactor evidence="1">
        <name>[4Fe-4S] cluster</name>
        <dbReference type="ChEBI" id="CHEBI:49883"/>
    </cofactor>
</comment>
<dbReference type="PANTHER" id="PTHR30573">
    <property type="entry name" value="QUINOLINATE SYNTHETASE A"/>
    <property type="match status" value="1"/>
</dbReference>
<dbReference type="GeneID" id="65098604"/>
<dbReference type="EMBL" id="CP075546">
    <property type="protein sequence ID" value="QVV88688.1"/>
    <property type="molecule type" value="Genomic_DNA"/>
</dbReference>
<keyword evidence="7" id="KW-0479">Metal-binding</keyword>
<name>A0A8E7B064_9EURY</name>
<dbReference type="Proteomes" id="UP000680656">
    <property type="component" value="Chromosome"/>
</dbReference>
<evidence type="ECO:0000256" key="5">
    <source>
        <dbReference type="ARBA" id="ARBA00022642"/>
    </source>
</evidence>
<dbReference type="GO" id="GO:0034628">
    <property type="term" value="P:'de novo' NAD+ biosynthetic process from L-aspartate"/>
    <property type="evidence" value="ECO:0007669"/>
    <property type="project" value="TreeGrafter"/>
</dbReference>
<evidence type="ECO:0000256" key="1">
    <source>
        <dbReference type="ARBA" id="ARBA00001966"/>
    </source>
</evidence>
<dbReference type="EC" id="2.5.1.72" evidence="3 10"/>
<dbReference type="Gene3D" id="3.40.50.10800">
    <property type="entry name" value="NadA-like"/>
    <property type="match status" value="3"/>
</dbReference>
<dbReference type="NCBIfam" id="TIGR00550">
    <property type="entry name" value="nadA"/>
    <property type="match status" value="1"/>
</dbReference>
<dbReference type="Pfam" id="PF02445">
    <property type="entry name" value="NadA"/>
    <property type="match status" value="1"/>
</dbReference>
<accession>A0A8E7B064</accession>
<gene>
    <name evidence="11" type="primary">nadA</name>
    <name evidence="11" type="ORF">KHC33_15430</name>
</gene>
<keyword evidence="4" id="KW-0004">4Fe-4S</keyword>
<evidence type="ECO:0000256" key="8">
    <source>
        <dbReference type="ARBA" id="ARBA00023004"/>
    </source>
</evidence>
<proteinExistence type="predicted"/>
<reference evidence="11 12" key="1">
    <citation type="submission" date="2021-05" db="EMBL/GenBank/DDBJ databases">
        <title>A novel Methanospirillum isolate from a pyrite-forming mixed culture.</title>
        <authorList>
            <person name="Bunk B."/>
            <person name="Sproer C."/>
            <person name="Spring S."/>
            <person name="Pester M."/>
        </authorList>
    </citation>
    <scope>NUCLEOTIDE SEQUENCE [LARGE SCALE GENOMIC DNA]</scope>
    <source>
        <strain evidence="11 12">J.3.6.1-F.2.7.3</strain>
    </source>
</reference>
<dbReference type="RefSeq" id="WP_214419493.1">
    <property type="nucleotide sequence ID" value="NZ_CP075546.1"/>
</dbReference>
<keyword evidence="9" id="KW-0411">Iron-sulfur</keyword>
<dbReference type="NCBIfam" id="NF006878">
    <property type="entry name" value="PRK09375.1-2"/>
    <property type="match status" value="1"/>
</dbReference>
<sequence>MTYIRHSDSEIQCLKEEIVSLKAEHNAIILAHNYQRPEIYDIADRIGDSLELSLAACDARAECIIFCGVDFMAETAKILSPDANVYLPAEEAHCPMARMVSESDIFSLKEQYPDADVVSYVNTSASTKALSDICCTSANAIEIVRSCASDQVIFLPDQNLASYVQRFSDKLIIPGRGNCCVHDRITPIMVDNMRAFHRKAPFIAHPECRPEVINIADAVCSTSGMIAYCQDHPAEAFIIGTENGMIERLKRDIPEKRFYAVGGICTPMKLTTLDAVKDSLLSGAGEVTLEKSLIDTARGPLERMLQISGRKKNIPCRQMKKSGPGIIIRK</sequence>